<dbReference type="EMBL" id="NCKV01002603">
    <property type="protein sequence ID" value="RWS26624.1"/>
    <property type="molecule type" value="Genomic_DNA"/>
</dbReference>
<proteinExistence type="inferred from homology"/>
<evidence type="ECO:0000256" key="6">
    <source>
        <dbReference type="ARBA" id="ARBA00022989"/>
    </source>
</evidence>
<comment type="caution">
    <text evidence="13">The sequence shown here is derived from an EMBL/GenBank/DDBJ whole genome shotgun (WGS) entry which is preliminary data.</text>
</comment>
<dbReference type="AlphaFoldDB" id="A0A443SGH0"/>
<comment type="function">
    <text evidence="11">Transmembrane component of the tectonic-like complex, a complex localized at the transition zone of primary cilia and acting as a barrier that prevents diffusion of transmembrane proteins between the cilia and plasma membranes. Required for ciliogenesis and sonic hedgehog/SHH signaling.</text>
</comment>
<reference evidence="13 14" key="1">
    <citation type="journal article" date="2018" name="Gigascience">
        <title>Genomes of trombidid mites reveal novel predicted allergens and laterally-transferred genes associated with secondary metabolism.</title>
        <authorList>
            <person name="Dong X."/>
            <person name="Chaisiri K."/>
            <person name="Xia D."/>
            <person name="Armstrong S.D."/>
            <person name="Fang Y."/>
            <person name="Donnelly M.J."/>
            <person name="Kadowaki T."/>
            <person name="McGarry J.W."/>
            <person name="Darby A.C."/>
            <person name="Makepeace B.L."/>
        </authorList>
    </citation>
    <scope>NUCLEOTIDE SEQUENCE [LARGE SCALE GENOMIC DNA]</scope>
    <source>
        <strain evidence="13">UoL-UT</strain>
    </source>
</reference>
<dbReference type="VEuPathDB" id="VectorBase:LDEU005415"/>
<evidence type="ECO:0000313" key="14">
    <source>
        <dbReference type="Proteomes" id="UP000288716"/>
    </source>
</evidence>
<comment type="similarity">
    <text evidence="2">Belongs to the TMEM231 family.</text>
</comment>
<dbReference type="GO" id="GO:0060271">
    <property type="term" value="P:cilium assembly"/>
    <property type="evidence" value="ECO:0007669"/>
    <property type="project" value="TreeGrafter"/>
</dbReference>
<dbReference type="OrthoDB" id="426438at2759"/>
<organism evidence="13 14">
    <name type="scientific">Leptotrombidium deliense</name>
    <dbReference type="NCBI Taxonomy" id="299467"/>
    <lineage>
        <taxon>Eukaryota</taxon>
        <taxon>Metazoa</taxon>
        <taxon>Ecdysozoa</taxon>
        <taxon>Arthropoda</taxon>
        <taxon>Chelicerata</taxon>
        <taxon>Arachnida</taxon>
        <taxon>Acari</taxon>
        <taxon>Acariformes</taxon>
        <taxon>Trombidiformes</taxon>
        <taxon>Prostigmata</taxon>
        <taxon>Anystina</taxon>
        <taxon>Parasitengona</taxon>
        <taxon>Trombiculoidea</taxon>
        <taxon>Trombiculidae</taxon>
        <taxon>Leptotrombidium</taxon>
    </lineage>
</organism>
<dbReference type="GO" id="GO:0060170">
    <property type="term" value="C:ciliary membrane"/>
    <property type="evidence" value="ECO:0007669"/>
    <property type="project" value="UniProtKB-SubCell"/>
</dbReference>
<dbReference type="STRING" id="299467.A0A443SGH0"/>
<dbReference type="PANTHER" id="PTHR14605">
    <property type="entry name" value="CHST5 PROTEIN"/>
    <property type="match status" value="1"/>
</dbReference>
<gene>
    <name evidence="13" type="ORF">B4U80_04415</name>
</gene>
<evidence type="ECO:0000256" key="4">
    <source>
        <dbReference type="ARBA" id="ARBA00022475"/>
    </source>
</evidence>
<evidence type="ECO:0000256" key="8">
    <source>
        <dbReference type="ARBA" id="ARBA00023136"/>
    </source>
</evidence>
<dbReference type="PANTHER" id="PTHR14605:SF1">
    <property type="entry name" value="TRANSMEMBRANE PROTEIN 231"/>
    <property type="match status" value="1"/>
</dbReference>
<evidence type="ECO:0000256" key="12">
    <source>
        <dbReference type="SAM" id="Phobius"/>
    </source>
</evidence>
<sequence>METRKNTEQQRFENMLCTLFSNSVNIIYKSTFYSIATAFYTICLAIKLIIPLIIIQKSDKLWIKEESFRQQPTIHFSYDLIIALETSNPSKYIFWSSLKTLNSFIETKSIRYPTIRNYEVDENGDGKYDLLKMFISIPVKKEEKVFGVKTVLLFEYALDNIAFKMDTIAVINQKSCLPASKLIAGGKLKFQQNKLLSLKHNGHSPFIIDEISTSLGEDSFFVWQTGRDDNEDTFDIDITVLYSEDTFMYKTGFWYLLKWAWS</sequence>
<evidence type="ECO:0000313" key="13">
    <source>
        <dbReference type="EMBL" id="RWS26624.1"/>
    </source>
</evidence>
<evidence type="ECO:0000256" key="10">
    <source>
        <dbReference type="ARBA" id="ARBA00023273"/>
    </source>
</evidence>
<keyword evidence="4" id="KW-1003">Cell membrane</keyword>
<evidence type="ECO:0000256" key="2">
    <source>
        <dbReference type="ARBA" id="ARBA00009082"/>
    </source>
</evidence>
<evidence type="ECO:0000256" key="11">
    <source>
        <dbReference type="ARBA" id="ARBA00024803"/>
    </source>
</evidence>
<dbReference type="InterPro" id="IPR019306">
    <property type="entry name" value="TMEM231"/>
</dbReference>
<keyword evidence="7" id="KW-0969">Cilium</keyword>
<keyword evidence="14" id="KW-1185">Reference proteome</keyword>
<keyword evidence="5 12" id="KW-0812">Transmembrane</keyword>
<feature type="transmembrane region" description="Helical" evidence="12">
    <location>
        <begin position="32"/>
        <end position="55"/>
    </location>
</feature>
<accession>A0A443SGH0</accession>
<evidence type="ECO:0000256" key="1">
    <source>
        <dbReference type="ARBA" id="ARBA00004272"/>
    </source>
</evidence>
<keyword evidence="8 12" id="KW-0472">Membrane</keyword>
<evidence type="ECO:0000256" key="5">
    <source>
        <dbReference type="ARBA" id="ARBA00022692"/>
    </source>
</evidence>
<name>A0A443SGH0_9ACAR</name>
<keyword evidence="10" id="KW-0966">Cell projection</keyword>
<keyword evidence="6 12" id="KW-1133">Transmembrane helix</keyword>
<evidence type="ECO:0000256" key="9">
    <source>
        <dbReference type="ARBA" id="ARBA00023180"/>
    </source>
</evidence>
<comment type="subcellular location">
    <subcellularLocation>
        <location evidence="1">Cell projection</location>
        <location evidence="1">Cilium membrane</location>
        <topology evidence="1">Multi-pass membrane protein</topology>
    </subcellularLocation>
</comment>
<dbReference type="Pfam" id="PF10149">
    <property type="entry name" value="TM231"/>
    <property type="match status" value="2"/>
</dbReference>
<evidence type="ECO:0000256" key="3">
    <source>
        <dbReference type="ARBA" id="ARBA00015087"/>
    </source>
</evidence>
<dbReference type="GO" id="GO:0032880">
    <property type="term" value="P:regulation of protein localization"/>
    <property type="evidence" value="ECO:0007669"/>
    <property type="project" value="TreeGrafter"/>
</dbReference>
<evidence type="ECO:0000256" key="7">
    <source>
        <dbReference type="ARBA" id="ARBA00023069"/>
    </source>
</evidence>
<protein>
    <recommendedName>
        <fullName evidence="3">Transmembrane protein 231</fullName>
    </recommendedName>
</protein>
<dbReference type="GO" id="GO:0035869">
    <property type="term" value="C:ciliary transition zone"/>
    <property type="evidence" value="ECO:0007669"/>
    <property type="project" value="TreeGrafter"/>
</dbReference>
<keyword evidence="9" id="KW-0325">Glycoprotein</keyword>
<dbReference type="Proteomes" id="UP000288716">
    <property type="component" value="Unassembled WGS sequence"/>
</dbReference>